<protein>
    <submittedName>
        <fullName evidence="2">Class I SAM-dependent methyltransferase</fullName>
    </submittedName>
</protein>
<dbReference type="SUPFAM" id="SSF53335">
    <property type="entry name" value="S-adenosyl-L-methionine-dependent methyltransferases"/>
    <property type="match status" value="1"/>
</dbReference>
<evidence type="ECO:0000259" key="1">
    <source>
        <dbReference type="Pfam" id="PF08242"/>
    </source>
</evidence>
<organism evidence="2 3">
    <name type="scientific">Allochromatium humboldtianum</name>
    <dbReference type="NCBI Taxonomy" id="504901"/>
    <lineage>
        <taxon>Bacteria</taxon>
        <taxon>Pseudomonadati</taxon>
        <taxon>Pseudomonadota</taxon>
        <taxon>Gammaproteobacteria</taxon>
        <taxon>Chromatiales</taxon>
        <taxon>Chromatiaceae</taxon>
        <taxon>Allochromatium</taxon>
    </lineage>
</organism>
<dbReference type="AlphaFoldDB" id="A0A850RH56"/>
<evidence type="ECO:0000313" key="2">
    <source>
        <dbReference type="EMBL" id="NVZ10747.1"/>
    </source>
</evidence>
<reference evidence="2 3" key="1">
    <citation type="submission" date="2020-06" db="EMBL/GenBank/DDBJ databases">
        <title>Whole-genome sequence of Allochromatium humboldtianum DSM 21881, type strain.</title>
        <authorList>
            <person name="Kyndt J.A."/>
            <person name="Meyer T.E."/>
        </authorList>
    </citation>
    <scope>NUCLEOTIDE SEQUENCE [LARGE SCALE GENOMIC DNA]</scope>
    <source>
        <strain evidence="2 3">DSM 21881</strain>
    </source>
</reference>
<dbReference type="Gene3D" id="3.40.50.150">
    <property type="entry name" value="Vaccinia Virus protein VP39"/>
    <property type="match status" value="1"/>
</dbReference>
<gene>
    <name evidence="2" type="ORF">HW932_15895</name>
</gene>
<dbReference type="RefSeq" id="WP_176977483.1">
    <property type="nucleotide sequence ID" value="NZ_JABZEO010000012.1"/>
</dbReference>
<proteinExistence type="predicted"/>
<keyword evidence="2" id="KW-0489">Methyltransferase</keyword>
<dbReference type="GO" id="GO:0008168">
    <property type="term" value="F:methyltransferase activity"/>
    <property type="evidence" value="ECO:0007669"/>
    <property type="project" value="UniProtKB-KW"/>
</dbReference>
<dbReference type="InterPro" id="IPR013217">
    <property type="entry name" value="Methyltransf_12"/>
</dbReference>
<evidence type="ECO:0000313" key="3">
    <source>
        <dbReference type="Proteomes" id="UP000592294"/>
    </source>
</evidence>
<dbReference type="GO" id="GO:0032259">
    <property type="term" value="P:methylation"/>
    <property type="evidence" value="ECO:0007669"/>
    <property type="project" value="UniProtKB-KW"/>
</dbReference>
<comment type="caution">
    <text evidence="2">The sequence shown here is derived from an EMBL/GenBank/DDBJ whole genome shotgun (WGS) entry which is preliminary data.</text>
</comment>
<keyword evidence="3" id="KW-1185">Reference proteome</keyword>
<accession>A0A850RH56</accession>
<name>A0A850RH56_9GAMM</name>
<keyword evidence="2" id="KW-0808">Transferase</keyword>
<dbReference type="EMBL" id="JABZEO010000012">
    <property type="protein sequence ID" value="NVZ10747.1"/>
    <property type="molecule type" value="Genomic_DNA"/>
</dbReference>
<dbReference type="Pfam" id="PF08242">
    <property type="entry name" value="Methyltransf_12"/>
    <property type="match status" value="1"/>
</dbReference>
<dbReference type="CDD" id="cd02440">
    <property type="entry name" value="AdoMet_MTases"/>
    <property type="match status" value="1"/>
</dbReference>
<sequence>MESLQLREQTAKFWREFYARHNLRHDPSPFALWCLQSQLTAKNCILELGCGNGRDSFAFMHHGLTLLAVDGCDLAIADNIEHYNQRIPQASGQFHALNFVDLAKLIELSPQAIAQTDTVYSRFVLHAIPEDIEDIVLDFCDRLLARGGRMLHEFRTIRDPLMEQGEILSPHERLTDHYRRFIDPEVFLGKLMQRGWKVIFFTESKGLAKLGDDDPVVARVVAEKRG</sequence>
<feature type="domain" description="Methyltransferase type 12" evidence="1">
    <location>
        <begin position="46"/>
        <end position="149"/>
    </location>
</feature>
<dbReference type="InterPro" id="IPR029063">
    <property type="entry name" value="SAM-dependent_MTases_sf"/>
</dbReference>
<dbReference type="Proteomes" id="UP000592294">
    <property type="component" value="Unassembled WGS sequence"/>
</dbReference>